<proteinExistence type="predicted"/>
<comment type="caution">
    <text evidence="1">The sequence shown here is derived from an EMBL/GenBank/DDBJ whole genome shotgun (WGS) entry which is preliminary data.</text>
</comment>
<dbReference type="Proteomes" id="UP001623041">
    <property type="component" value="Unassembled WGS sequence"/>
</dbReference>
<evidence type="ECO:0000313" key="1">
    <source>
        <dbReference type="EMBL" id="MFK9090263.1"/>
    </source>
</evidence>
<gene>
    <name evidence="1" type="ORF">ACJEBI_02040</name>
</gene>
<sequence>MNWEPISSPNHEIRDVNKTVRDTEVHLSWFWSKEIDFVYIYKASADNIKPINEIDEQDLKLYTREEYKVNQGYIGKLDTLGRTAYRIFPCQKRDGKLTVFKQENENNLIYITGSRAKIYFSIAYKNKLFHSRKKVKMAIMTELPLEKELLVYVKKSGGVPISLEDGTVYPFVRDFPAGKTVTPEIEMDKNEFLRIFFSNGKNAAQNYELIPE</sequence>
<keyword evidence="2" id="KW-1185">Reference proteome</keyword>
<protein>
    <submittedName>
        <fullName evidence="1">Beta-mannanase</fullName>
    </submittedName>
</protein>
<evidence type="ECO:0000313" key="2">
    <source>
        <dbReference type="Proteomes" id="UP001623041"/>
    </source>
</evidence>
<dbReference type="EMBL" id="JBJHQH010000001">
    <property type="protein sequence ID" value="MFK9090263.1"/>
    <property type="molecule type" value="Genomic_DNA"/>
</dbReference>
<reference evidence="1 2" key="1">
    <citation type="submission" date="2024-11" db="EMBL/GenBank/DDBJ databases">
        <authorList>
            <person name="Lucas J.A."/>
        </authorList>
    </citation>
    <scope>NUCLEOTIDE SEQUENCE [LARGE SCALE GENOMIC DNA]</scope>
    <source>
        <strain evidence="1 2">Z 5.4</strain>
    </source>
</reference>
<name>A0ABW8RAE9_9BACI</name>
<dbReference type="RefSeq" id="WP_406578958.1">
    <property type="nucleotide sequence ID" value="NZ_JBJHQH010000001.1"/>
</dbReference>
<organism evidence="1 2">
    <name type="scientific">Bacillus salipaludis</name>
    <dbReference type="NCBI Taxonomy" id="2547811"/>
    <lineage>
        <taxon>Bacteria</taxon>
        <taxon>Bacillati</taxon>
        <taxon>Bacillota</taxon>
        <taxon>Bacilli</taxon>
        <taxon>Bacillales</taxon>
        <taxon>Bacillaceae</taxon>
        <taxon>Bacillus</taxon>
    </lineage>
</organism>
<accession>A0ABW8RAE9</accession>